<dbReference type="Proteomes" id="UP000595577">
    <property type="component" value="Chromosome"/>
</dbReference>
<accession>A0A7T4FN09</accession>
<proteinExistence type="predicted"/>
<gene>
    <name evidence="2" type="ORF">I6H56_09165</name>
</gene>
<evidence type="ECO:0000313" key="2">
    <source>
        <dbReference type="EMBL" id="QQB73486.1"/>
    </source>
</evidence>
<organism evidence="2 3">
    <name type="scientific">Fusobacterium canifelinum</name>
    <dbReference type="NCBI Taxonomy" id="285729"/>
    <lineage>
        <taxon>Bacteria</taxon>
        <taxon>Fusobacteriati</taxon>
        <taxon>Fusobacteriota</taxon>
        <taxon>Fusobacteriia</taxon>
        <taxon>Fusobacteriales</taxon>
        <taxon>Fusobacteriaceae</taxon>
        <taxon>Fusobacterium</taxon>
    </lineage>
</organism>
<keyword evidence="1" id="KW-0732">Signal</keyword>
<evidence type="ECO:0008006" key="4">
    <source>
        <dbReference type="Google" id="ProtNLM"/>
    </source>
</evidence>
<name>A0A7T4FN09_9FUSO</name>
<evidence type="ECO:0000313" key="3">
    <source>
        <dbReference type="Proteomes" id="UP000595577"/>
    </source>
</evidence>
<protein>
    <recommendedName>
        <fullName evidence="4">VCBS repeat-containing protein</fullName>
    </recommendedName>
</protein>
<dbReference type="EMBL" id="CP066022">
    <property type="protein sequence ID" value="QQB73486.1"/>
    <property type="molecule type" value="Genomic_DNA"/>
</dbReference>
<sequence length="246" mass="28594">MKRKLFFILSLFLIYSIFVFAENFPQKAKTVNDFVPRGWKILKDENGSNFIAKGDLNKDKLEDIAIIIEKDDKKNIKKNDGFGPEELNLNPRILLVLFKQKDGTYILAAKNDKGFIKSEGNKDNSALMDTLDNIIIKNNVLKIVFNYFMSAGSWWTSTDIYIFRFQNNVFELIGYESNAYMRNTGEEEGTSINFSTNKAKITTGGNIFEEKENNPKDEWRYLKFEKKYILDEMTESTLDEILDIVY</sequence>
<dbReference type="AlphaFoldDB" id="A0A7T4FN09"/>
<feature type="signal peptide" evidence="1">
    <location>
        <begin position="1"/>
        <end position="21"/>
    </location>
</feature>
<evidence type="ECO:0000256" key="1">
    <source>
        <dbReference type="SAM" id="SignalP"/>
    </source>
</evidence>
<dbReference type="RefSeq" id="WP_198480316.1">
    <property type="nucleotide sequence ID" value="NZ_CP066022.1"/>
</dbReference>
<feature type="chain" id="PRO_5032464211" description="VCBS repeat-containing protein" evidence="1">
    <location>
        <begin position="22"/>
        <end position="246"/>
    </location>
</feature>
<reference evidence="2 3" key="1">
    <citation type="submission" date="2020-12" db="EMBL/GenBank/DDBJ databases">
        <title>FDA dAtabase for Regulatory Grade micrObial Sequences (FDA-ARGOS): Supporting development and validation of Infectious Disease Dx tests.</title>
        <authorList>
            <person name="Sproer C."/>
            <person name="Gronow S."/>
            <person name="Severitt S."/>
            <person name="Schroder I."/>
            <person name="Tallon L."/>
            <person name="Sadzewicz L."/>
            <person name="Zhao X."/>
            <person name="Boylan J."/>
            <person name="Ott S."/>
            <person name="Bowen H."/>
            <person name="Vavikolanu K."/>
            <person name="Mehta A."/>
            <person name="Aluvathingal J."/>
            <person name="Nadendla S."/>
            <person name="Lowell S."/>
            <person name="Myers T."/>
            <person name="Yan Y."/>
            <person name="Sichtig H."/>
        </authorList>
    </citation>
    <scope>NUCLEOTIDE SEQUENCE [LARGE SCALE GENOMIC DNA]</scope>
    <source>
        <strain evidence="2 3">FDAARGOS_999</strain>
    </source>
</reference>